<evidence type="ECO:0000259" key="3">
    <source>
        <dbReference type="Pfam" id="PF01979"/>
    </source>
</evidence>
<keyword evidence="6" id="KW-1185">Reference proteome</keyword>
<feature type="chain" id="PRO_5022763242" description="Imidazolonepropionase" evidence="2">
    <location>
        <begin position="26"/>
        <end position="838"/>
    </location>
</feature>
<feature type="region of interest" description="Disordered" evidence="1">
    <location>
        <begin position="209"/>
        <end position="267"/>
    </location>
</feature>
<dbReference type="SUPFAM" id="SSF51338">
    <property type="entry name" value="Composite domain of metallo-dependent hydrolases"/>
    <property type="match status" value="2"/>
</dbReference>
<dbReference type="Gene3D" id="3.20.20.140">
    <property type="entry name" value="Metal-dependent hydrolases"/>
    <property type="match status" value="2"/>
</dbReference>
<dbReference type="Proteomes" id="UP000322214">
    <property type="component" value="Chromosome"/>
</dbReference>
<dbReference type="AlphaFoldDB" id="A0A5B9PIR6"/>
<proteinExistence type="predicted"/>
<dbReference type="PANTHER" id="PTHR43135:SF3">
    <property type="entry name" value="ALPHA-D-RIBOSE 1-METHYLPHOSPHONATE 5-TRIPHOSPHATE DIPHOSPHATASE"/>
    <property type="match status" value="1"/>
</dbReference>
<dbReference type="InterPro" id="IPR032466">
    <property type="entry name" value="Metal_Hydrolase"/>
</dbReference>
<dbReference type="Pfam" id="PF01979">
    <property type="entry name" value="Amidohydro_1"/>
    <property type="match status" value="1"/>
</dbReference>
<evidence type="ECO:0000256" key="1">
    <source>
        <dbReference type="SAM" id="MobiDB-lite"/>
    </source>
</evidence>
<keyword evidence="2" id="KW-0732">Signal</keyword>
<evidence type="ECO:0000256" key="2">
    <source>
        <dbReference type="SAM" id="SignalP"/>
    </source>
</evidence>
<dbReference type="InterPro" id="IPR006680">
    <property type="entry name" value="Amidohydro-rel"/>
</dbReference>
<dbReference type="Gene3D" id="2.30.40.10">
    <property type="entry name" value="Urease, subunit C, domain 1"/>
    <property type="match status" value="1"/>
</dbReference>
<dbReference type="GO" id="GO:0016810">
    <property type="term" value="F:hydrolase activity, acting on carbon-nitrogen (but not peptide) bonds"/>
    <property type="evidence" value="ECO:0007669"/>
    <property type="project" value="InterPro"/>
</dbReference>
<feature type="domain" description="Amidohydrolase 3" evidence="4">
    <location>
        <begin position="395"/>
        <end position="451"/>
    </location>
</feature>
<evidence type="ECO:0000313" key="5">
    <source>
        <dbReference type="EMBL" id="QEG25175.1"/>
    </source>
</evidence>
<accession>A0A5B9PIR6</accession>
<dbReference type="SUPFAM" id="SSF51556">
    <property type="entry name" value="Metallo-dependent hydrolases"/>
    <property type="match status" value="2"/>
</dbReference>
<dbReference type="RefSeq" id="WP_075085859.1">
    <property type="nucleotide sequence ID" value="NZ_CP042912.1"/>
</dbReference>
<feature type="domain" description="Amidohydrolase-related" evidence="3">
    <location>
        <begin position="748"/>
        <end position="835"/>
    </location>
</feature>
<dbReference type="PANTHER" id="PTHR43135">
    <property type="entry name" value="ALPHA-D-RIBOSE 1-METHYLPHOSPHONATE 5-TRIPHOSPHATE DIPHOSPHATASE"/>
    <property type="match status" value="1"/>
</dbReference>
<feature type="signal peptide" evidence="2">
    <location>
        <begin position="1"/>
        <end position="25"/>
    </location>
</feature>
<evidence type="ECO:0000259" key="4">
    <source>
        <dbReference type="Pfam" id="PF07969"/>
    </source>
</evidence>
<name>A0A5B9PIR6_9BACT</name>
<dbReference type="KEGG" id="mff:MFFC18_50990"/>
<dbReference type="InterPro" id="IPR013108">
    <property type="entry name" value="Amidohydro_3"/>
</dbReference>
<evidence type="ECO:0000313" key="6">
    <source>
        <dbReference type="Proteomes" id="UP000322214"/>
    </source>
</evidence>
<evidence type="ECO:0008006" key="7">
    <source>
        <dbReference type="Google" id="ProtNLM"/>
    </source>
</evidence>
<dbReference type="OrthoDB" id="235503at2"/>
<sequence length="838" mass="88552" precursor="true">MQFLRRFRIATIVFGLSLTLFATTAAVGDDTDDKKKQDSTGPSIVLKDATIHSSGPAGTFVGSIVVTDGKIAAIGENVESPDDAKVYDLTGFHITPGLIESRGKLWLTPQAVSESNAKAELKVVDAIDPWNEDWQELAAQGITSVYVQPNSVSAVGGMGAVLRVGPHGSVEDIVMKDDVAVQVSIGTRGKSSKDRYAQIQALEKLLKSAQEKKKDGDKDKEKKDAKEDSDKKKADSDDKDKEDKDDKDADEDKKKDDEKKDDKDADDKKDVTKEIFKRVLKREIPLFVEVHHSDSLKRVIALAKEFEIRVVLDGLTKVTSCADELADSNHAMVVGPFFEPGAAPEYRKDGDLDWFAELDSDEKLWTLSTFAGSARGSQALRINAAHAVSLGIDSDEVLKALTANAARMLGVADHVGTLEKGKQADIAVFAGDPMDSSTPARLVLSHGKVIFESDVAAMESAAAKTGEAIALPSLLPKSYVVTTTRMLRDGKLGPGAITVVDGKITLVAKGVVTVEGESTADEPQVFDLGDTIVTPGLVIAHSSLGQAAAINDSTESDASHLRAVDAFDPTTKQAKETLAAGFVHIGLAPGTSNTSSGAMGHVRLGVGEYVVSPTIANQFVLGNSARNAERFPASLNGQVRMISDLFGGSLVDSRVYLSDAIAKSVADEKLACVKEVIDGKRKPIFLANDEVEIRSVIALAKKNKLSAPTLASNGSVGDLADQLAENDMGLLVYPIGTADLNRRPLQTKAAVDAGVPIGFVADSAQQVRTTASMLVSAGVPAEKVLSGLTEGGAALVGMENVGLEPGANADFVVWSASPVNLAAKPLNVIVDGKPVSKK</sequence>
<dbReference type="Pfam" id="PF07969">
    <property type="entry name" value="Amidohydro_3"/>
    <property type="match status" value="1"/>
</dbReference>
<dbReference type="InterPro" id="IPR051781">
    <property type="entry name" value="Metallo-dep_Hydrolase"/>
</dbReference>
<dbReference type="STRING" id="980251.GCA_001642875_03864"/>
<protein>
    <recommendedName>
        <fullName evidence="7">Imidazolonepropionase</fullName>
    </recommendedName>
</protein>
<organism evidence="5 6">
    <name type="scientific">Mariniblastus fucicola</name>
    <dbReference type="NCBI Taxonomy" id="980251"/>
    <lineage>
        <taxon>Bacteria</taxon>
        <taxon>Pseudomonadati</taxon>
        <taxon>Planctomycetota</taxon>
        <taxon>Planctomycetia</taxon>
        <taxon>Pirellulales</taxon>
        <taxon>Pirellulaceae</taxon>
        <taxon>Mariniblastus</taxon>
    </lineage>
</organism>
<reference evidence="5 6" key="1">
    <citation type="submission" date="2019-08" db="EMBL/GenBank/DDBJ databases">
        <title>Deep-cultivation of Planctomycetes and their phenomic and genomic characterization uncovers novel biology.</title>
        <authorList>
            <person name="Wiegand S."/>
            <person name="Jogler M."/>
            <person name="Boedeker C."/>
            <person name="Pinto D."/>
            <person name="Vollmers J."/>
            <person name="Rivas-Marin E."/>
            <person name="Kohn T."/>
            <person name="Peeters S.H."/>
            <person name="Heuer A."/>
            <person name="Rast P."/>
            <person name="Oberbeckmann S."/>
            <person name="Bunk B."/>
            <person name="Jeske O."/>
            <person name="Meyerdierks A."/>
            <person name="Storesund J.E."/>
            <person name="Kallscheuer N."/>
            <person name="Luecker S."/>
            <person name="Lage O.M."/>
            <person name="Pohl T."/>
            <person name="Merkel B.J."/>
            <person name="Hornburger P."/>
            <person name="Mueller R.-W."/>
            <person name="Bruemmer F."/>
            <person name="Labrenz M."/>
            <person name="Spormann A.M."/>
            <person name="Op den Camp H."/>
            <person name="Overmann J."/>
            <person name="Amann R."/>
            <person name="Jetten M.S.M."/>
            <person name="Mascher T."/>
            <person name="Medema M.H."/>
            <person name="Devos D.P."/>
            <person name="Kaster A.-K."/>
            <person name="Ovreas L."/>
            <person name="Rohde M."/>
            <person name="Galperin M.Y."/>
            <person name="Jogler C."/>
        </authorList>
    </citation>
    <scope>NUCLEOTIDE SEQUENCE [LARGE SCALE GENOMIC DNA]</scope>
    <source>
        <strain evidence="5 6">FC18</strain>
    </source>
</reference>
<dbReference type="InterPro" id="IPR011059">
    <property type="entry name" value="Metal-dep_hydrolase_composite"/>
</dbReference>
<dbReference type="EMBL" id="CP042912">
    <property type="protein sequence ID" value="QEG25175.1"/>
    <property type="molecule type" value="Genomic_DNA"/>
</dbReference>
<gene>
    <name evidence="5" type="ORF">MFFC18_50990</name>
</gene>